<keyword evidence="2" id="KW-0472">Membrane</keyword>
<dbReference type="OrthoDB" id="9793324at2"/>
<dbReference type="InterPro" id="IPR014202">
    <property type="entry name" value="Spore_II_R"/>
</dbReference>
<evidence type="ECO:0000256" key="2">
    <source>
        <dbReference type="SAM" id="Phobius"/>
    </source>
</evidence>
<dbReference type="Pfam" id="PF09551">
    <property type="entry name" value="Spore_II_R"/>
    <property type="match status" value="1"/>
</dbReference>
<evidence type="ECO:0000313" key="4">
    <source>
        <dbReference type="Proteomes" id="UP000255326"/>
    </source>
</evidence>
<feature type="compositionally biased region" description="Basic and acidic residues" evidence="1">
    <location>
        <begin position="210"/>
        <end position="226"/>
    </location>
</feature>
<feature type="transmembrane region" description="Helical" evidence="2">
    <location>
        <begin position="7"/>
        <end position="24"/>
    </location>
</feature>
<gene>
    <name evidence="3" type="ORF">DFR59_10719</name>
</gene>
<dbReference type="EMBL" id="QQAY01000007">
    <property type="protein sequence ID" value="RDI41566.1"/>
    <property type="molecule type" value="Genomic_DNA"/>
</dbReference>
<dbReference type="AlphaFoldDB" id="A0A370GEC6"/>
<evidence type="ECO:0000256" key="1">
    <source>
        <dbReference type="SAM" id="MobiDB-lite"/>
    </source>
</evidence>
<reference evidence="3 4" key="1">
    <citation type="submission" date="2018-07" db="EMBL/GenBank/DDBJ databases">
        <title>Genomic Encyclopedia of Type Strains, Phase IV (KMG-IV): sequencing the most valuable type-strain genomes for metagenomic binning, comparative biology and taxonomic classification.</title>
        <authorList>
            <person name="Goeker M."/>
        </authorList>
    </citation>
    <scope>NUCLEOTIDE SEQUENCE [LARGE SCALE GENOMIC DNA]</scope>
    <source>
        <strain evidence="3 4">DSM 25281</strain>
    </source>
</reference>
<name>A0A370GEC6_9BACI</name>
<comment type="caution">
    <text evidence="3">The sequence shown here is derived from an EMBL/GenBank/DDBJ whole genome shotgun (WGS) entry which is preliminary data.</text>
</comment>
<dbReference type="NCBIfam" id="TIGR02837">
    <property type="entry name" value="spore_II_R"/>
    <property type="match status" value="1"/>
</dbReference>
<organism evidence="3 4">
    <name type="scientific">Falsibacillus pallidus</name>
    <dbReference type="NCBI Taxonomy" id="493781"/>
    <lineage>
        <taxon>Bacteria</taxon>
        <taxon>Bacillati</taxon>
        <taxon>Bacillota</taxon>
        <taxon>Bacilli</taxon>
        <taxon>Bacillales</taxon>
        <taxon>Bacillaceae</taxon>
        <taxon>Falsibacillus</taxon>
    </lineage>
</organism>
<dbReference type="RefSeq" id="WP_114745907.1">
    <property type="nucleotide sequence ID" value="NZ_QQAY01000007.1"/>
</dbReference>
<sequence>MKRKSYAWIYLIVLSLGTILSLYIPKQETAAQDAMVIPDSAIRLRILANSDKSEDQAVKRKIRDAVNAEITKWVEDLTSIEEARKVIKSHLPEIEEIAKQEMKNQHMDQSIHVKFGKVNFPTKLYGQYLYPAGEYEAILITLGKGEGANWWCVLYPPLCFLDFSNGVAVSEGFEDKSAKAQAAEKKGDVQEKDAVQENNTVQNKVLPDTSHAEKIETASSAEKEETPVYAGDEQQEVKVKFFVVELFEKLF</sequence>
<keyword evidence="2" id="KW-0812">Transmembrane</keyword>
<proteinExistence type="predicted"/>
<feature type="region of interest" description="Disordered" evidence="1">
    <location>
        <begin position="201"/>
        <end position="229"/>
    </location>
</feature>
<protein>
    <submittedName>
        <fullName evidence="3">Stage II sporulation protein R</fullName>
    </submittedName>
</protein>
<dbReference type="Proteomes" id="UP000255326">
    <property type="component" value="Unassembled WGS sequence"/>
</dbReference>
<accession>A0A370GEC6</accession>
<keyword evidence="2" id="KW-1133">Transmembrane helix</keyword>
<keyword evidence="4" id="KW-1185">Reference proteome</keyword>
<evidence type="ECO:0000313" key="3">
    <source>
        <dbReference type="EMBL" id="RDI41566.1"/>
    </source>
</evidence>